<dbReference type="SUPFAM" id="SSF57667">
    <property type="entry name" value="beta-beta-alpha zinc fingers"/>
    <property type="match status" value="2"/>
</dbReference>
<feature type="non-terminal residue" evidence="9">
    <location>
        <position position="1"/>
    </location>
</feature>
<keyword evidence="3" id="KW-0677">Repeat</keyword>
<evidence type="ECO:0000256" key="2">
    <source>
        <dbReference type="ARBA" id="ARBA00022723"/>
    </source>
</evidence>
<dbReference type="Gene3D" id="3.30.160.60">
    <property type="entry name" value="Classic Zinc Finger"/>
    <property type="match status" value="3"/>
</dbReference>
<feature type="domain" description="C2H2-type" evidence="8">
    <location>
        <begin position="302"/>
        <end position="329"/>
    </location>
</feature>
<evidence type="ECO:0000256" key="7">
    <source>
        <dbReference type="PROSITE-ProRule" id="PRU00042"/>
    </source>
</evidence>
<dbReference type="FunFam" id="3.30.160.60:FF:000710">
    <property type="entry name" value="Zinc finger protein 768"/>
    <property type="match status" value="1"/>
</dbReference>
<dbReference type="GO" id="GO:0000977">
    <property type="term" value="F:RNA polymerase II transcription regulatory region sequence-specific DNA binding"/>
    <property type="evidence" value="ECO:0007669"/>
    <property type="project" value="TreeGrafter"/>
</dbReference>
<feature type="domain" description="C2H2-type" evidence="8">
    <location>
        <begin position="330"/>
        <end position="357"/>
    </location>
</feature>
<dbReference type="AlphaFoldDB" id="A0A147BLX4"/>
<dbReference type="EMBL" id="GEGO01003625">
    <property type="protein sequence ID" value="JAR91779.1"/>
    <property type="molecule type" value="Transcribed_RNA"/>
</dbReference>
<feature type="domain" description="C2H2-type" evidence="8">
    <location>
        <begin position="274"/>
        <end position="301"/>
    </location>
</feature>
<dbReference type="PROSITE" id="PS50157">
    <property type="entry name" value="ZINC_FINGER_C2H2_2"/>
    <property type="match status" value="3"/>
</dbReference>
<dbReference type="InterPro" id="IPR036236">
    <property type="entry name" value="Znf_C2H2_sf"/>
</dbReference>
<accession>A0A147BLX4</accession>
<evidence type="ECO:0000256" key="6">
    <source>
        <dbReference type="ARBA" id="ARBA00023242"/>
    </source>
</evidence>
<organism evidence="9">
    <name type="scientific">Ixodes ricinus</name>
    <name type="common">Common tick</name>
    <name type="synonym">Acarus ricinus</name>
    <dbReference type="NCBI Taxonomy" id="34613"/>
    <lineage>
        <taxon>Eukaryota</taxon>
        <taxon>Metazoa</taxon>
        <taxon>Ecdysozoa</taxon>
        <taxon>Arthropoda</taxon>
        <taxon>Chelicerata</taxon>
        <taxon>Arachnida</taxon>
        <taxon>Acari</taxon>
        <taxon>Parasitiformes</taxon>
        <taxon>Ixodida</taxon>
        <taxon>Ixodoidea</taxon>
        <taxon>Ixodidae</taxon>
        <taxon>Ixodinae</taxon>
        <taxon>Ixodes</taxon>
    </lineage>
</organism>
<dbReference type="PANTHER" id="PTHR24381">
    <property type="entry name" value="ZINC FINGER PROTEIN"/>
    <property type="match status" value="1"/>
</dbReference>
<evidence type="ECO:0000256" key="3">
    <source>
        <dbReference type="ARBA" id="ARBA00022737"/>
    </source>
</evidence>
<comment type="subcellular location">
    <subcellularLocation>
        <location evidence="1">Nucleus</location>
    </subcellularLocation>
</comment>
<dbReference type="GO" id="GO:0005634">
    <property type="term" value="C:nucleus"/>
    <property type="evidence" value="ECO:0007669"/>
    <property type="project" value="UniProtKB-SubCell"/>
</dbReference>
<protein>
    <submittedName>
        <fullName evidence="9">Putative regulation of transcription</fullName>
    </submittedName>
</protein>
<evidence type="ECO:0000256" key="1">
    <source>
        <dbReference type="ARBA" id="ARBA00004123"/>
    </source>
</evidence>
<evidence type="ECO:0000256" key="4">
    <source>
        <dbReference type="ARBA" id="ARBA00022771"/>
    </source>
</evidence>
<evidence type="ECO:0000256" key="5">
    <source>
        <dbReference type="ARBA" id="ARBA00022833"/>
    </source>
</evidence>
<dbReference type="GO" id="GO:0000981">
    <property type="term" value="F:DNA-binding transcription factor activity, RNA polymerase II-specific"/>
    <property type="evidence" value="ECO:0007669"/>
    <property type="project" value="TreeGrafter"/>
</dbReference>
<keyword evidence="4 7" id="KW-0863">Zinc-finger</keyword>
<proteinExistence type="predicted"/>
<evidence type="ECO:0000313" key="9">
    <source>
        <dbReference type="EMBL" id="JAR91779.1"/>
    </source>
</evidence>
<name>A0A147BLX4_IXORI</name>
<dbReference type="PANTHER" id="PTHR24381:SF393">
    <property type="entry name" value="CHROMATIN-LINKED ADAPTOR FOR MSL PROTEINS, ISOFORM B"/>
    <property type="match status" value="1"/>
</dbReference>
<feature type="non-terminal residue" evidence="9">
    <location>
        <position position="362"/>
    </location>
</feature>
<dbReference type="Pfam" id="PF00096">
    <property type="entry name" value="zf-C2H2"/>
    <property type="match status" value="2"/>
</dbReference>
<dbReference type="GO" id="GO:0008270">
    <property type="term" value="F:zinc ion binding"/>
    <property type="evidence" value="ECO:0007669"/>
    <property type="project" value="UniProtKB-KW"/>
</dbReference>
<dbReference type="PROSITE" id="PS00028">
    <property type="entry name" value="ZINC_FINGER_C2H2_1"/>
    <property type="match status" value="2"/>
</dbReference>
<sequence length="362" mass="40038">EDADGLSSSHDDLYVDEATITVVKQEPEEILDTPTRESLCSEDYSGVSTTPLRLEGEEDKTCAVKEEVDSVSAASICGDGYLEDAVCLLSSAECTEQVERASFGVKSEPDEFAPALGMEGEGKTSEAFDSMSFLAVLLEGQWRDGSLHVIEVPDEILPTPTGGAFCSEDCNRVYCPQPDLEGHNKSCIVKQDAIDVPEGSSDCGGNLSFSFSQERSDRECLDEQVNPRHGCSFGTWSSICTSKIIVIEGTQTEEASKEHHLTTCEEIQTDERPFKYIECPKAFQTKPPLRGHKLSHSGERPFKCPYCPEVFQTKPQLKEHKVSHSDERPFNCPSCPKAFEIKSSLTMHKRFHSDERPFKCPS</sequence>
<keyword evidence="5" id="KW-0862">Zinc</keyword>
<evidence type="ECO:0000259" key="8">
    <source>
        <dbReference type="PROSITE" id="PS50157"/>
    </source>
</evidence>
<keyword evidence="2" id="KW-0479">Metal-binding</keyword>
<dbReference type="InterPro" id="IPR013087">
    <property type="entry name" value="Znf_C2H2_type"/>
</dbReference>
<reference evidence="9" key="1">
    <citation type="journal article" date="2018" name="PLoS Negl. Trop. Dis.">
        <title>Sialome diversity of ticks revealed by RNAseq of single tick salivary glands.</title>
        <authorList>
            <person name="Perner J."/>
            <person name="Kropackova S."/>
            <person name="Kopacek P."/>
            <person name="Ribeiro J.M."/>
        </authorList>
    </citation>
    <scope>NUCLEOTIDE SEQUENCE</scope>
    <source>
        <strain evidence="9">Siblings of single egg batch collected in Ceske Budejovice</strain>
        <tissue evidence="9">Salivary glands</tissue>
    </source>
</reference>
<keyword evidence="6" id="KW-0539">Nucleus</keyword>
<dbReference type="SMART" id="SM00355">
    <property type="entry name" value="ZnF_C2H2"/>
    <property type="match status" value="3"/>
</dbReference>